<accession>A0A840NGF1</accession>
<proteinExistence type="predicted"/>
<evidence type="ECO:0000256" key="1">
    <source>
        <dbReference type="SAM" id="Phobius"/>
    </source>
</evidence>
<sequence length="325" mass="34377">MIWVAWRQHRAQLIALAAVLVTGVIAVSALHASMAGYIAEQGMRGCVAPAAERSAECLRFAMEFQPRWLDPLKAGQAGILALPVLLGVFSAAPLFAREIENGTHVLVFTQSVSRVRWMAAKVAMVLVPALITVVVLQFAVQRWVSAAGELGPLTSGPFTFLNLDTSGPLPVAHLLFSFGLGALLGTALKRPLPAMISTLGALVVVRAVATNVHPHLSPVRREVSGPSASTPDTGDSLVDSGYLDAAGNPLPDAQVRLNACGTRGSATEAYQDPDACLREQGIAGRFHDVIPAEHAPVLQWAEFALFGAAGVLLLVATAWLLRKQH</sequence>
<keyword evidence="1" id="KW-0812">Transmembrane</keyword>
<dbReference type="AlphaFoldDB" id="A0A840NGF1"/>
<feature type="transmembrane region" description="Helical" evidence="1">
    <location>
        <begin position="117"/>
        <end position="140"/>
    </location>
</feature>
<protein>
    <recommendedName>
        <fullName evidence="4">ABC-2 family transporter</fullName>
    </recommendedName>
</protein>
<comment type="caution">
    <text evidence="2">The sequence shown here is derived from an EMBL/GenBank/DDBJ whole genome shotgun (WGS) entry which is preliminary data.</text>
</comment>
<evidence type="ECO:0000313" key="2">
    <source>
        <dbReference type="EMBL" id="MBB5069323.1"/>
    </source>
</evidence>
<dbReference type="RefSeq" id="WP_184479020.1">
    <property type="nucleotide sequence ID" value="NZ_JACHIV010000001.1"/>
</dbReference>
<keyword evidence="3" id="KW-1185">Reference proteome</keyword>
<name>A0A840NGF1_9PSEU</name>
<feature type="transmembrane region" description="Helical" evidence="1">
    <location>
        <begin position="12"/>
        <end position="34"/>
    </location>
</feature>
<evidence type="ECO:0008006" key="4">
    <source>
        <dbReference type="Google" id="ProtNLM"/>
    </source>
</evidence>
<keyword evidence="1" id="KW-0472">Membrane</keyword>
<evidence type="ECO:0000313" key="3">
    <source>
        <dbReference type="Proteomes" id="UP000580474"/>
    </source>
</evidence>
<dbReference type="Proteomes" id="UP000580474">
    <property type="component" value="Unassembled WGS sequence"/>
</dbReference>
<reference evidence="2 3" key="1">
    <citation type="submission" date="2020-08" db="EMBL/GenBank/DDBJ databases">
        <title>Sequencing the genomes of 1000 actinobacteria strains.</title>
        <authorList>
            <person name="Klenk H.-P."/>
        </authorList>
    </citation>
    <scope>NUCLEOTIDE SEQUENCE [LARGE SCALE GENOMIC DNA]</scope>
    <source>
        <strain evidence="2 3">DSM 45582</strain>
    </source>
</reference>
<feature type="transmembrane region" description="Helical" evidence="1">
    <location>
        <begin position="303"/>
        <end position="321"/>
    </location>
</feature>
<gene>
    <name evidence="2" type="ORF">BJ969_002411</name>
</gene>
<feature type="transmembrane region" description="Helical" evidence="1">
    <location>
        <begin position="167"/>
        <end position="185"/>
    </location>
</feature>
<keyword evidence="1" id="KW-1133">Transmembrane helix</keyword>
<dbReference type="EMBL" id="JACHIV010000001">
    <property type="protein sequence ID" value="MBB5069323.1"/>
    <property type="molecule type" value="Genomic_DNA"/>
</dbReference>
<organism evidence="2 3">
    <name type="scientific">Saccharopolyspora gloriosae</name>
    <dbReference type="NCBI Taxonomy" id="455344"/>
    <lineage>
        <taxon>Bacteria</taxon>
        <taxon>Bacillati</taxon>
        <taxon>Actinomycetota</taxon>
        <taxon>Actinomycetes</taxon>
        <taxon>Pseudonocardiales</taxon>
        <taxon>Pseudonocardiaceae</taxon>
        <taxon>Saccharopolyspora</taxon>
    </lineage>
</organism>
<feature type="transmembrane region" description="Helical" evidence="1">
    <location>
        <begin position="77"/>
        <end position="96"/>
    </location>
</feature>